<dbReference type="InterPro" id="IPR002347">
    <property type="entry name" value="SDR_fam"/>
</dbReference>
<gene>
    <name evidence="4" type="ORF">WCN91_05050</name>
</gene>
<dbReference type="PRINTS" id="PR00080">
    <property type="entry name" value="SDRFAMILY"/>
</dbReference>
<evidence type="ECO:0000256" key="2">
    <source>
        <dbReference type="ARBA" id="ARBA00023002"/>
    </source>
</evidence>
<keyword evidence="5" id="KW-1185">Reference proteome</keyword>
<accession>A0ABU9MUT4</accession>
<comment type="similarity">
    <text evidence="1 3">Belongs to the short-chain dehydrogenases/reductases (SDR) family.</text>
</comment>
<evidence type="ECO:0000313" key="4">
    <source>
        <dbReference type="EMBL" id="MEM0514795.1"/>
    </source>
</evidence>
<dbReference type="Proteomes" id="UP001447008">
    <property type="component" value="Unassembled WGS sequence"/>
</dbReference>
<dbReference type="Pfam" id="PF00106">
    <property type="entry name" value="adh_short"/>
    <property type="match status" value="1"/>
</dbReference>
<dbReference type="NCBIfam" id="NF006565">
    <property type="entry name" value="PRK09072.1"/>
    <property type="match status" value="1"/>
</dbReference>
<reference evidence="4 5" key="1">
    <citation type="submission" date="2024-03" db="EMBL/GenBank/DDBJ databases">
        <title>Pseudoalteromonas qingdaonensis sp. nov., isolated from the intestines of marine benthic organisms.</title>
        <authorList>
            <person name="Lin X."/>
            <person name="Fang S."/>
            <person name="Hu X."/>
        </authorList>
    </citation>
    <scope>NUCLEOTIDE SEQUENCE [LARGE SCALE GENOMIC DNA]</scope>
    <source>
        <strain evidence="4 5">YIC-827</strain>
    </source>
</reference>
<name>A0ABU9MUT4_9GAMM</name>
<dbReference type="SUPFAM" id="SSF51735">
    <property type="entry name" value="NAD(P)-binding Rossmann-fold domains"/>
    <property type="match status" value="1"/>
</dbReference>
<dbReference type="InterPro" id="IPR036291">
    <property type="entry name" value="NAD(P)-bd_dom_sf"/>
</dbReference>
<dbReference type="PANTHER" id="PTHR44196:SF1">
    <property type="entry name" value="DEHYDROGENASE_REDUCTASE SDR FAMILY MEMBER 7B"/>
    <property type="match status" value="1"/>
</dbReference>
<dbReference type="InterPro" id="IPR020904">
    <property type="entry name" value="Sc_DH/Rdtase_CS"/>
</dbReference>
<dbReference type="CDD" id="cd05233">
    <property type="entry name" value="SDR_c"/>
    <property type="match status" value="1"/>
</dbReference>
<dbReference type="Gene3D" id="3.40.50.720">
    <property type="entry name" value="NAD(P)-binding Rossmann-like Domain"/>
    <property type="match status" value="1"/>
</dbReference>
<protein>
    <submittedName>
        <fullName evidence="4">SDR family oxidoreductase</fullName>
    </submittedName>
</protein>
<sequence>MSAPIAVLTGASGGIGSAIAKRLAARNYRLILLGRDLPALEQVRQQLPSDEASYHLALQVDLSKDADISRVVDLLGDIGRCDLLVNNAGVNTMVPFGSLSKCDLDAALAVNVRAPMLLTQGLLPLLQQSGGTIVNIGSSFGAIGYPLQAQYCATKFALRGFSEALARELSDTQVRVKYFAPRATQTAINSDKVTALNKALGNAMDTPEYVAEEFMRLLDSDERRRSVGAKESFFAKINALLPKVVDNALAKQLATIKQLMR</sequence>
<comment type="caution">
    <text evidence="4">The sequence shown here is derived from an EMBL/GenBank/DDBJ whole genome shotgun (WGS) entry which is preliminary data.</text>
</comment>
<evidence type="ECO:0000256" key="3">
    <source>
        <dbReference type="RuleBase" id="RU000363"/>
    </source>
</evidence>
<dbReference type="PANTHER" id="PTHR44196">
    <property type="entry name" value="DEHYDROGENASE/REDUCTASE SDR FAMILY MEMBER 7B"/>
    <property type="match status" value="1"/>
</dbReference>
<evidence type="ECO:0000256" key="1">
    <source>
        <dbReference type="ARBA" id="ARBA00006484"/>
    </source>
</evidence>
<dbReference type="PROSITE" id="PS00061">
    <property type="entry name" value="ADH_SHORT"/>
    <property type="match status" value="1"/>
</dbReference>
<dbReference type="PRINTS" id="PR00081">
    <property type="entry name" value="GDHRDH"/>
</dbReference>
<organism evidence="4 5">
    <name type="scientific">Pseudoalteromonas qingdaonensis</name>
    <dbReference type="NCBI Taxonomy" id="3131913"/>
    <lineage>
        <taxon>Bacteria</taxon>
        <taxon>Pseudomonadati</taxon>
        <taxon>Pseudomonadota</taxon>
        <taxon>Gammaproteobacteria</taxon>
        <taxon>Alteromonadales</taxon>
        <taxon>Pseudoalteromonadaceae</taxon>
        <taxon>Pseudoalteromonas</taxon>
    </lineage>
</organism>
<dbReference type="EMBL" id="JBCGCU010000004">
    <property type="protein sequence ID" value="MEM0514795.1"/>
    <property type="molecule type" value="Genomic_DNA"/>
</dbReference>
<keyword evidence="2" id="KW-0560">Oxidoreductase</keyword>
<dbReference type="RefSeq" id="WP_342676891.1">
    <property type="nucleotide sequence ID" value="NZ_JBCGCU010000004.1"/>
</dbReference>
<evidence type="ECO:0000313" key="5">
    <source>
        <dbReference type="Proteomes" id="UP001447008"/>
    </source>
</evidence>
<proteinExistence type="inferred from homology"/>